<accession>A0ABS7TMB4</accession>
<evidence type="ECO:0000256" key="1">
    <source>
        <dbReference type="SAM" id="MobiDB-lite"/>
    </source>
</evidence>
<organism evidence="2 3">
    <name type="scientific">Nannocystis pusilla</name>
    <dbReference type="NCBI Taxonomy" id="889268"/>
    <lineage>
        <taxon>Bacteria</taxon>
        <taxon>Pseudomonadati</taxon>
        <taxon>Myxococcota</taxon>
        <taxon>Polyangia</taxon>
        <taxon>Nannocystales</taxon>
        <taxon>Nannocystaceae</taxon>
        <taxon>Nannocystis</taxon>
    </lineage>
</organism>
<sequence>MYIQLDDIIHTLRITLRDLKDLRDKAAPPSQVERPLDLWLDLACTKITSFSNILCSAQLALASDADPAAVRQALLQHMRDGVQVEASLMHSLMRAADPAARAKAGTSARGATSSCAGEEAASGRQPADERSGGSRTPAQGSTSAEDLS</sequence>
<feature type="region of interest" description="Disordered" evidence="1">
    <location>
        <begin position="98"/>
        <end position="148"/>
    </location>
</feature>
<proteinExistence type="predicted"/>
<dbReference type="EMBL" id="JAIRAU010000005">
    <property type="protein sequence ID" value="MBZ5709277.1"/>
    <property type="molecule type" value="Genomic_DNA"/>
</dbReference>
<dbReference type="RefSeq" id="WP_224191054.1">
    <property type="nucleotide sequence ID" value="NZ_JAIRAU010000005.1"/>
</dbReference>
<reference evidence="2" key="1">
    <citation type="submission" date="2021-08" db="EMBL/GenBank/DDBJ databases">
        <authorList>
            <person name="Stevens D.C."/>
        </authorList>
    </citation>
    <scope>NUCLEOTIDE SEQUENCE</scope>
    <source>
        <strain evidence="2">DSM 53165</strain>
    </source>
</reference>
<protein>
    <submittedName>
        <fullName evidence="2">Uncharacterized protein</fullName>
    </submittedName>
</protein>
<gene>
    <name evidence="2" type="ORF">K7C98_08385</name>
</gene>
<dbReference type="Proteomes" id="UP001139031">
    <property type="component" value="Unassembled WGS sequence"/>
</dbReference>
<keyword evidence="3" id="KW-1185">Reference proteome</keyword>
<name>A0ABS7TMB4_9BACT</name>
<feature type="compositionally biased region" description="Polar residues" evidence="1">
    <location>
        <begin position="133"/>
        <end position="148"/>
    </location>
</feature>
<evidence type="ECO:0000313" key="3">
    <source>
        <dbReference type="Proteomes" id="UP001139031"/>
    </source>
</evidence>
<comment type="caution">
    <text evidence="2">The sequence shown here is derived from an EMBL/GenBank/DDBJ whole genome shotgun (WGS) entry which is preliminary data.</text>
</comment>
<evidence type="ECO:0000313" key="2">
    <source>
        <dbReference type="EMBL" id="MBZ5709277.1"/>
    </source>
</evidence>